<feature type="region of interest" description="Disordered" evidence="3">
    <location>
        <begin position="147"/>
        <end position="168"/>
    </location>
</feature>
<keyword evidence="4" id="KW-0472">Membrane</keyword>
<dbReference type="GO" id="GO:0005886">
    <property type="term" value="C:plasma membrane"/>
    <property type="evidence" value="ECO:0007669"/>
    <property type="project" value="UniProtKB-SubCell"/>
</dbReference>
<keyword evidence="7" id="KW-1185">Reference proteome</keyword>
<evidence type="ECO:0000256" key="1">
    <source>
        <dbReference type="ARBA" id="ARBA00004651"/>
    </source>
</evidence>
<dbReference type="Proteomes" id="UP001153328">
    <property type="component" value="Unassembled WGS sequence"/>
</dbReference>
<dbReference type="PANTHER" id="PTHR43294">
    <property type="entry name" value="SODIUM/POTASSIUM-TRANSPORTING ATPASE SUBUNIT ALPHA"/>
    <property type="match status" value="1"/>
</dbReference>
<feature type="transmembrane region" description="Helical" evidence="4">
    <location>
        <begin position="7"/>
        <end position="25"/>
    </location>
</feature>
<accession>A0A9W4E198</accession>
<feature type="domain" description="Cation-transporting P-type ATPase C-terminal" evidence="5">
    <location>
        <begin position="1"/>
        <end position="139"/>
    </location>
</feature>
<sequence>MLARAWGFLGVICAVLVMAGFLVTLTRGGWHPGDATGSGTALDSVYRQATTVAWLGIVSCQIGTAFAVRTQRASLRSVGVFSNRPLLGGIAFSLAFAAAIVYVRALHGLFTTAALGPAELLTVAPFPFVVWDADELRKAAVRRRPPAVAPAPPAAAPAPAPTAPASTTGHHPLAVLLARHGWTGRRLTEVLGVSEHTAAEIVAHARRTAAEHGHRADHHHPGHRPEAHRPGERTKP</sequence>
<dbReference type="SUPFAM" id="SSF81665">
    <property type="entry name" value="Calcium ATPase, transmembrane domain M"/>
    <property type="match status" value="1"/>
</dbReference>
<dbReference type="EMBL" id="CAJVAX010000002">
    <property type="protein sequence ID" value="CAG7613958.1"/>
    <property type="molecule type" value="Genomic_DNA"/>
</dbReference>
<protein>
    <recommendedName>
        <fullName evidence="5">Cation-transporting P-type ATPase C-terminal domain-containing protein</fullName>
    </recommendedName>
</protein>
<dbReference type="InterPro" id="IPR023298">
    <property type="entry name" value="ATPase_P-typ_TM_dom_sf"/>
</dbReference>
<reference evidence="6" key="1">
    <citation type="submission" date="2021-06" db="EMBL/GenBank/DDBJ databases">
        <authorList>
            <person name="Arsene-Ploetze F."/>
        </authorList>
    </citation>
    <scope>NUCLEOTIDE SEQUENCE</scope>
    <source>
        <strain evidence="6">SBRY1</strain>
    </source>
</reference>
<keyword evidence="4" id="KW-0812">Transmembrane</keyword>
<evidence type="ECO:0000256" key="3">
    <source>
        <dbReference type="SAM" id="MobiDB-lite"/>
    </source>
</evidence>
<dbReference type="InterPro" id="IPR050510">
    <property type="entry name" value="Cation_transp_ATPase_P-type"/>
</dbReference>
<gene>
    <name evidence="6" type="ORF">SBRY_100219</name>
</gene>
<dbReference type="GO" id="GO:0019829">
    <property type="term" value="F:ATPase-coupled monoatomic cation transmembrane transporter activity"/>
    <property type="evidence" value="ECO:0007669"/>
    <property type="project" value="TreeGrafter"/>
</dbReference>
<keyword evidence="2" id="KW-1003">Cell membrane</keyword>
<evidence type="ECO:0000313" key="7">
    <source>
        <dbReference type="Proteomes" id="UP001153328"/>
    </source>
</evidence>
<feature type="compositionally biased region" description="Basic and acidic residues" evidence="3">
    <location>
        <begin position="223"/>
        <end position="236"/>
    </location>
</feature>
<feature type="transmembrane region" description="Helical" evidence="4">
    <location>
        <begin position="86"/>
        <end position="103"/>
    </location>
</feature>
<evidence type="ECO:0000259" key="5">
    <source>
        <dbReference type="Pfam" id="PF00689"/>
    </source>
</evidence>
<keyword evidence="4" id="KW-1133">Transmembrane helix</keyword>
<dbReference type="AlphaFoldDB" id="A0A9W4E198"/>
<evidence type="ECO:0000256" key="2">
    <source>
        <dbReference type="ARBA" id="ARBA00022475"/>
    </source>
</evidence>
<dbReference type="RefSeq" id="WP_240165978.1">
    <property type="nucleotide sequence ID" value="NZ_CAJVAX010000002.1"/>
</dbReference>
<organism evidence="6 7">
    <name type="scientific">Actinacidiphila bryophytorum</name>
    <dbReference type="NCBI Taxonomy" id="1436133"/>
    <lineage>
        <taxon>Bacteria</taxon>
        <taxon>Bacillati</taxon>
        <taxon>Actinomycetota</taxon>
        <taxon>Actinomycetes</taxon>
        <taxon>Kitasatosporales</taxon>
        <taxon>Streptomycetaceae</taxon>
        <taxon>Actinacidiphila</taxon>
    </lineage>
</organism>
<proteinExistence type="predicted"/>
<evidence type="ECO:0000256" key="4">
    <source>
        <dbReference type="SAM" id="Phobius"/>
    </source>
</evidence>
<name>A0A9W4E198_9ACTN</name>
<evidence type="ECO:0000313" key="6">
    <source>
        <dbReference type="EMBL" id="CAG7613958.1"/>
    </source>
</evidence>
<dbReference type="PANTHER" id="PTHR43294:SF21">
    <property type="entry name" value="CATION TRANSPORTING ATPASE"/>
    <property type="match status" value="1"/>
</dbReference>
<comment type="caution">
    <text evidence="6">The sequence shown here is derived from an EMBL/GenBank/DDBJ whole genome shotgun (WGS) entry which is preliminary data.</text>
</comment>
<dbReference type="GO" id="GO:1902600">
    <property type="term" value="P:proton transmembrane transport"/>
    <property type="evidence" value="ECO:0007669"/>
    <property type="project" value="TreeGrafter"/>
</dbReference>
<feature type="transmembrane region" description="Helical" evidence="4">
    <location>
        <begin position="45"/>
        <end position="66"/>
    </location>
</feature>
<dbReference type="InterPro" id="IPR006068">
    <property type="entry name" value="ATPase_P-typ_cation-transptr_C"/>
</dbReference>
<dbReference type="Pfam" id="PF00689">
    <property type="entry name" value="Cation_ATPase_C"/>
    <property type="match status" value="1"/>
</dbReference>
<comment type="subcellular location">
    <subcellularLocation>
        <location evidence="1">Cell membrane</location>
        <topology evidence="1">Multi-pass membrane protein</topology>
    </subcellularLocation>
</comment>
<dbReference type="Gene3D" id="1.20.1110.10">
    <property type="entry name" value="Calcium-transporting ATPase, transmembrane domain"/>
    <property type="match status" value="1"/>
</dbReference>
<feature type="compositionally biased region" description="Pro residues" evidence="3">
    <location>
        <begin position="147"/>
        <end position="162"/>
    </location>
</feature>
<feature type="region of interest" description="Disordered" evidence="3">
    <location>
        <begin position="207"/>
        <end position="236"/>
    </location>
</feature>